<gene>
    <name evidence="1" type="ORF">CCMSSC00406_0001953</name>
</gene>
<accession>A0ACB7J4L3</accession>
<comment type="caution">
    <text evidence="1">The sequence shown here is derived from an EMBL/GenBank/DDBJ whole genome shotgun (WGS) entry which is preliminary data.</text>
</comment>
<sequence>MIINDKSDNYRNQAQETHSMDRDWEDLSEASTVVAKPSPSPPPGASIRLHTRKRRSGGRPSVVFQKASTRRAPASPTAQRPRRVVVNKEVWLNGMLDLTSFSAKYIFDVVRRAVWFMKFPISILVFVWMLAFITVKVQDTLRAALSPVCFIPGISSLRICRPEIPHRETASKAPRRADYPAMIDMQSKSFEELLDQSVFMGGGGLSLNIKKAEIASRDLLTLIKYSDMKSKDVLVEMMDSFVLDAQTAGRSLNKLNAKIGGAVDSITSVNNYALRIIEEAQANAASGFSLKALIPWSSKPDTQAVVTATFTQAMELLSTHLRRLILEAEISHASLEKLEERLSTLHEIVTREDAALAASRAALFADLWTILGGNRDKVDQHDNNLALLKNLGGYRNRALSLVVSALHTLRGLSSEIENLRERVSEPELIGTATPIEVHMESIKAGLGRLQEGRLKAKEREDYVLRQIMGEEGITD</sequence>
<keyword evidence="2" id="KW-1185">Reference proteome</keyword>
<evidence type="ECO:0000313" key="1">
    <source>
        <dbReference type="EMBL" id="KAG9224896.1"/>
    </source>
</evidence>
<proteinExistence type="predicted"/>
<dbReference type="Proteomes" id="UP000824881">
    <property type="component" value="Unassembled WGS sequence"/>
</dbReference>
<protein>
    <submittedName>
        <fullName evidence="1">Uncharacterized protein</fullName>
    </submittedName>
</protein>
<organism evidence="1 2">
    <name type="scientific">Pleurotus cornucopiae</name>
    <name type="common">Cornucopia mushroom</name>
    <dbReference type="NCBI Taxonomy" id="5321"/>
    <lineage>
        <taxon>Eukaryota</taxon>
        <taxon>Fungi</taxon>
        <taxon>Dikarya</taxon>
        <taxon>Basidiomycota</taxon>
        <taxon>Agaricomycotina</taxon>
        <taxon>Agaricomycetes</taxon>
        <taxon>Agaricomycetidae</taxon>
        <taxon>Agaricales</taxon>
        <taxon>Pleurotineae</taxon>
        <taxon>Pleurotaceae</taxon>
        <taxon>Pleurotus</taxon>
    </lineage>
</organism>
<dbReference type="EMBL" id="WQMT02000003">
    <property type="protein sequence ID" value="KAG9224896.1"/>
    <property type="molecule type" value="Genomic_DNA"/>
</dbReference>
<evidence type="ECO:0000313" key="2">
    <source>
        <dbReference type="Proteomes" id="UP000824881"/>
    </source>
</evidence>
<name>A0ACB7J4L3_PLECO</name>
<reference evidence="1 2" key="1">
    <citation type="journal article" date="2021" name="Appl. Environ. Microbiol.">
        <title>Genetic linkage and physical mapping for an oyster mushroom Pleurotus cornucopiae and QTL analysis for the trait cap color.</title>
        <authorList>
            <person name="Zhang Y."/>
            <person name="Gao W."/>
            <person name="Sonnenberg A."/>
            <person name="Chen Q."/>
            <person name="Zhang J."/>
            <person name="Huang C."/>
        </authorList>
    </citation>
    <scope>NUCLEOTIDE SEQUENCE [LARGE SCALE GENOMIC DNA]</scope>
    <source>
        <strain evidence="1">CCMSSC00406</strain>
    </source>
</reference>